<dbReference type="InterPro" id="IPR048747">
    <property type="entry name" value="CCDC93_N"/>
</dbReference>
<dbReference type="InterPro" id="IPR039116">
    <property type="entry name" value="CCDC93"/>
</dbReference>
<dbReference type="EMBL" id="UFQS01002283">
    <property type="protein sequence ID" value="SSX13673.1"/>
    <property type="molecule type" value="Genomic_DNA"/>
</dbReference>
<dbReference type="PANTHER" id="PTHR16441:SF0">
    <property type="entry name" value="COILED-COIL DOMAIN-CONTAINING PROTEIN 93"/>
    <property type="match status" value="1"/>
</dbReference>
<reference evidence="3" key="2">
    <citation type="submission" date="2018-07" db="EMBL/GenBank/DDBJ databases">
        <authorList>
            <person name="Quirk P.G."/>
            <person name="Krulwich T.A."/>
        </authorList>
    </citation>
    <scope>NUCLEOTIDE SEQUENCE</scope>
</reference>
<sequence>MGDLTDSEQMAKQVEILDVLVASGYFRARLKSYDVFDKIVGGMVFCLEGLDNIELDVDFLFHDSLSIGQKIALTEKIVAVLPQIGCPYSLEPHQIQGLDFINIFPVIQWLVKRSIESRAEKADRLNAFLIKQFHNDFTLPSDDKKLVLELTCVRYAFELNFNINFSN</sequence>
<dbReference type="Pfam" id="PF21673">
    <property type="entry name" value="CCDC93_N"/>
    <property type="match status" value="1"/>
</dbReference>
<feature type="domain" description="CCDC93 N-terminal" evidence="1">
    <location>
        <begin position="8"/>
        <end position="114"/>
    </location>
</feature>
<evidence type="ECO:0000313" key="3">
    <source>
        <dbReference type="EMBL" id="SSX33099.1"/>
    </source>
</evidence>
<reference evidence="2" key="1">
    <citation type="submission" date="2018-04" db="EMBL/GenBank/DDBJ databases">
        <authorList>
            <person name="Go L.Y."/>
            <person name="Mitchell J.A."/>
        </authorList>
    </citation>
    <scope>NUCLEOTIDE SEQUENCE</scope>
    <source>
        <tissue evidence="2">Whole organism</tissue>
    </source>
</reference>
<dbReference type="EMBL" id="UFQT01002283">
    <property type="protein sequence ID" value="SSX33099.1"/>
    <property type="molecule type" value="Genomic_DNA"/>
</dbReference>
<dbReference type="AlphaFoldDB" id="A0A336MVE9"/>
<dbReference type="GO" id="GO:0006893">
    <property type="term" value="P:Golgi to plasma membrane transport"/>
    <property type="evidence" value="ECO:0007669"/>
    <property type="project" value="TreeGrafter"/>
</dbReference>
<organism evidence="3">
    <name type="scientific">Culicoides sonorensis</name>
    <name type="common">Biting midge</name>
    <dbReference type="NCBI Taxonomy" id="179676"/>
    <lineage>
        <taxon>Eukaryota</taxon>
        <taxon>Metazoa</taxon>
        <taxon>Ecdysozoa</taxon>
        <taxon>Arthropoda</taxon>
        <taxon>Hexapoda</taxon>
        <taxon>Insecta</taxon>
        <taxon>Pterygota</taxon>
        <taxon>Neoptera</taxon>
        <taxon>Endopterygota</taxon>
        <taxon>Diptera</taxon>
        <taxon>Nematocera</taxon>
        <taxon>Chironomoidea</taxon>
        <taxon>Ceratopogonidae</taxon>
        <taxon>Ceratopogoninae</taxon>
        <taxon>Culicoides</taxon>
        <taxon>Monoculicoides</taxon>
    </lineage>
</organism>
<evidence type="ECO:0000313" key="2">
    <source>
        <dbReference type="EMBL" id="SSX13673.1"/>
    </source>
</evidence>
<dbReference type="VEuPathDB" id="VectorBase:CSON005933"/>
<name>A0A336MVE9_CULSO</name>
<dbReference type="OMA" id="EATINHY"/>
<proteinExistence type="predicted"/>
<accession>A0A336MVE9</accession>
<gene>
    <name evidence="3" type="primary">CSON005933</name>
</gene>
<protein>
    <submittedName>
        <fullName evidence="3">CSON005933 protein</fullName>
    </submittedName>
</protein>
<dbReference type="PANTHER" id="PTHR16441">
    <property type="entry name" value="FIDIPIDINE"/>
    <property type="match status" value="1"/>
</dbReference>
<evidence type="ECO:0000259" key="1">
    <source>
        <dbReference type="Pfam" id="PF21673"/>
    </source>
</evidence>